<feature type="domain" description="TonB-dependent receptor plug" evidence="14">
    <location>
        <begin position="48"/>
        <end position="154"/>
    </location>
</feature>
<dbReference type="GO" id="GO:0044718">
    <property type="term" value="P:siderophore transmembrane transport"/>
    <property type="evidence" value="ECO:0007669"/>
    <property type="project" value="TreeGrafter"/>
</dbReference>
<evidence type="ECO:0000313" key="15">
    <source>
        <dbReference type="EMBL" id="MDQ2095611.1"/>
    </source>
</evidence>
<dbReference type="AlphaFoldDB" id="A0AAJ1U953"/>
<feature type="signal peptide" evidence="12">
    <location>
        <begin position="1"/>
        <end position="27"/>
    </location>
</feature>
<evidence type="ECO:0000256" key="7">
    <source>
        <dbReference type="ARBA" id="ARBA00023136"/>
    </source>
</evidence>
<dbReference type="Proteomes" id="UP001227162">
    <property type="component" value="Unassembled WGS sequence"/>
</dbReference>
<keyword evidence="8 15" id="KW-0675">Receptor</keyword>
<feature type="domain" description="TonB-dependent receptor-like beta-barrel" evidence="13">
    <location>
        <begin position="212"/>
        <end position="585"/>
    </location>
</feature>
<evidence type="ECO:0000256" key="12">
    <source>
        <dbReference type="SAM" id="SignalP"/>
    </source>
</evidence>
<evidence type="ECO:0000256" key="5">
    <source>
        <dbReference type="ARBA" id="ARBA00022729"/>
    </source>
</evidence>
<dbReference type="RefSeq" id="WP_317627233.1">
    <property type="nucleotide sequence ID" value="NZ_JANFFA010000005.1"/>
</dbReference>
<dbReference type="CDD" id="cd01347">
    <property type="entry name" value="ligand_gated_channel"/>
    <property type="match status" value="1"/>
</dbReference>
<keyword evidence="2 10" id="KW-0813">Transport</keyword>
<reference evidence="15" key="2">
    <citation type="submission" date="2023-04" db="EMBL/GenBank/DDBJ databases">
        <title>'Rhodoalgimonas zhirmunskyi' gen. nov., isolated from a red alga.</title>
        <authorList>
            <person name="Nedashkovskaya O.I."/>
            <person name="Otstavnykh N.Y."/>
            <person name="Bystritskaya E.P."/>
            <person name="Balabanova L.A."/>
            <person name="Isaeva M.P."/>
        </authorList>
    </citation>
    <scope>NUCLEOTIDE SEQUENCE</scope>
    <source>
        <strain evidence="15">10Alg 79</strain>
    </source>
</reference>
<dbReference type="PROSITE" id="PS52016">
    <property type="entry name" value="TONB_DEPENDENT_REC_3"/>
    <property type="match status" value="1"/>
</dbReference>
<evidence type="ECO:0000256" key="9">
    <source>
        <dbReference type="ARBA" id="ARBA00023237"/>
    </source>
</evidence>
<dbReference type="Gene3D" id="2.40.170.20">
    <property type="entry name" value="TonB-dependent receptor, beta-barrel domain"/>
    <property type="match status" value="1"/>
</dbReference>
<comment type="similarity">
    <text evidence="10 11">Belongs to the TonB-dependent receptor family.</text>
</comment>
<dbReference type="EMBL" id="JANFFA010000005">
    <property type="protein sequence ID" value="MDQ2095611.1"/>
    <property type="molecule type" value="Genomic_DNA"/>
</dbReference>
<evidence type="ECO:0000256" key="2">
    <source>
        <dbReference type="ARBA" id="ARBA00022448"/>
    </source>
</evidence>
<evidence type="ECO:0000256" key="8">
    <source>
        <dbReference type="ARBA" id="ARBA00023170"/>
    </source>
</evidence>
<evidence type="ECO:0000256" key="1">
    <source>
        <dbReference type="ARBA" id="ARBA00004571"/>
    </source>
</evidence>
<evidence type="ECO:0000256" key="11">
    <source>
        <dbReference type="RuleBase" id="RU003357"/>
    </source>
</evidence>
<dbReference type="PANTHER" id="PTHR30069:SF29">
    <property type="entry name" value="HEMOGLOBIN AND HEMOGLOBIN-HAPTOGLOBIN-BINDING PROTEIN 1-RELATED"/>
    <property type="match status" value="1"/>
</dbReference>
<keyword evidence="7 10" id="KW-0472">Membrane</keyword>
<evidence type="ECO:0000256" key="10">
    <source>
        <dbReference type="PROSITE-ProRule" id="PRU01360"/>
    </source>
</evidence>
<keyword evidence="5 12" id="KW-0732">Signal</keyword>
<proteinExistence type="inferred from homology"/>
<feature type="chain" id="PRO_5042492023" evidence="12">
    <location>
        <begin position="28"/>
        <end position="611"/>
    </location>
</feature>
<evidence type="ECO:0000256" key="3">
    <source>
        <dbReference type="ARBA" id="ARBA00022452"/>
    </source>
</evidence>
<dbReference type="Pfam" id="PF07715">
    <property type="entry name" value="Plug"/>
    <property type="match status" value="1"/>
</dbReference>
<sequence>MTRPTLKSSLLATCAFPLLLAAPAALAQEVTDLDTIIMSGSLSPTPASRTGASVEVIEGEALSEDATTLTDALSRVPGVSFSANGGTGAASNVRIRGLSNIYTGVRIDGIDVTNPSNTQTSFNFGGLTGAGISRVEVLKGSQSALYGSEAIGGVIDITTARPEKMGFSGSGSVEYGSFDTKSASLTLSQKEERAEITLSYSVLESDGISARAGDTETDGVSQNTLTFSSRFNLTDNVVVGMTGVRMEYDLEIDRSTVDNSGSNQSLQRGGRVFTEITTGAIQHTISYSVFNSEFRDPGGFSTYFDSERKQLSYLANADLNANLRLNFGLDRTEESADTASLSNSVETTSAFGELQWAVRPDVDLSLAARYDDHSVFGGQWSGRAAGVWRVSEATSLRAVFGTGFRAPSLYELYSAYGDSALQPEKSRSAELGIEHRFGARASIEATLFYTEIDDLIGFDPSSVACGSGFGCYNQVSGLTVSKGLELGGKYALSDAVSLYGNYTLTDAKNSGVRLVRVPRHDLVVGIDADLTPRLGARLEVQHVADVDPSAFAPANHKVGDYTLVNLTLDYAMTDQAKAYLRVENLTDEDYETAGGYNMPGRAITFGLRADF</sequence>
<dbReference type="Gene3D" id="2.170.130.10">
    <property type="entry name" value="TonB-dependent receptor, plug domain"/>
    <property type="match status" value="1"/>
</dbReference>
<comment type="subcellular location">
    <subcellularLocation>
        <location evidence="1 10">Cell outer membrane</location>
        <topology evidence="1 10">Multi-pass membrane protein</topology>
    </subcellularLocation>
</comment>
<evidence type="ECO:0000259" key="13">
    <source>
        <dbReference type="Pfam" id="PF00593"/>
    </source>
</evidence>
<keyword evidence="6 11" id="KW-0798">TonB box</keyword>
<dbReference type="InterPro" id="IPR000531">
    <property type="entry name" value="Beta-barrel_TonB"/>
</dbReference>
<dbReference type="GO" id="GO:0015344">
    <property type="term" value="F:siderophore uptake transmembrane transporter activity"/>
    <property type="evidence" value="ECO:0007669"/>
    <property type="project" value="TreeGrafter"/>
</dbReference>
<evidence type="ECO:0000256" key="4">
    <source>
        <dbReference type="ARBA" id="ARBA00022692"/>
    </source>
</evidence>
<accession>A0AAJ1U953</accession>
<gene>
    <name evidence="15" type="ORF">NOI20_15955</name>
</gene>
<dbReference type="InterPro" id="IPR039426">
    <property type="entry name" value="TonB-dep_rcpt-like"/>
</dbReference>
<evidence type="ECO:0000313" key="16">
    <source>
        <dbReference type="Proteomes" id="UP001227162"/>
    </source>
</evidence>
<dbReference type="GO" id="GO:0009279">
    <property type="term" value="C:cell outer membrane"/>
    <property type="evidence" value="ECO:0007669"/>
    <property type="project" value="UniProtKB-SubCell"/>
</dbReference>
<comment type="caution">
    <text evidence="15">The sequence shown here is derived from an EMBL/GenBank/DDBJ whole genome shotgun (WGS) entry which is preliminary data.</text>
</comment>
<keyword evidence="4 10" id="KW-0812">Transmembrane</keyword>
<dbReference type="InterPro" id="IPR012910">
    <property type="entry name" value="Plug_dom"/>
</dbReference>
<dbReference type="Pfam" id="PF00593">
    <property type="entry name" value="TonB_dep_Rec_b-barrel"/>
    <property type="match status" value="1"/>
</dbReference>
<evidence type="ECO:0000256" key="6">
    <source>
        <dbReference type="ARBA" id="ARBA00023077"/>
    </source>
</evidence>
<keyword evidence="16" id="KW-1185">Reference proteome</keyword>
<dbReference type="SUPFAM" id="SSF56935">
    <property type="entry name" value="Porins"/>
    <property type="match status" value="1"/>
</dbReference>
<keyword evidence="9 10" id="KW-0998">Cell outer membrane</keyword>
<keyword evidence="3 10" id="KW-1134">Transmembrane beta strand</keyword>
<dbReference type="InterPro" id="IPR036942">
    <property type="entry name" value="Beta-barrel_TonB_sf"/>
</dbReference>
<dbReference type="PANTHER" id="PTHR30069">
    <property type="entry name" value="TONB-DEPENDENT OUTER MEMBRANE RECEPTOR"/>
    <property type="match status" value="1"/>
</dbReference>
<dbReference type="InterPro" id="IPR037066">
    <property type="entry name" value="Plug_dom_sf"/>
</dbReference>
<protein>
    <submittedName>
        <fullName evidence="15">TonB-dependent receptor</fullName>
    </submittedName>
</protein>
<evidence type="ECO:0000259" key="14">
    <source>
        <dbReference type="Pfam" id="PF07715"/>
    </source>
</evidence>
<name>A0AAJ1U953_9RHOB</name>
<organism evidence="15 16">
    <name type="scientific">Rhodalgimonas zhirmunskyi</name>
    <dbReference type="NCBI Taxonomy" id="2964767"/>
    <lineage>
        <taxon>Bacteria</taxon>
        <taxon>Pseudomonadati</taxon>
        <taxon>Pseudomonadota</taxon>
        <taxon>Alphaproteobacteria</taxon>
        <taxon>Rhodobacterales</taxon>
        <taxon>Roseobacteraceae</taxon>
        <taxon>Rhodalgimonas</taxon>
    </lineage>
</organism>
<reference evidence="15" key="1">
    <citation type="submission" date="2022-07" db="EMBL/GenBank/DDBJ databases">
        <authorList>
            <person name="Otstavnykh N."/>
            <person name="Isaeva M."/>
            <person name="Bystritskaya E."/>
        </authorList>
    </citation>
    <scope>NUCLEOTIDE SEQUENCE</scope>
    <source>
        <strain evidence="15">10Alg 79</strain>
    </source>
</reference>